<keyword evidence="3" id="KW-0804">Transcription</keyword>
<evidence type="ECO:0000256" key="2">
    <source>
        <dbReference type="ARBA" id="ARBA00023125"/>
    </source>
</evidence>
<dbReference type="PROSITE" id="PS00622">
    <property type="entry name" value="HTH_LUXR_1"/>
    <property type="match status" value="1"/>
</dbReference>
<dbReference type="Pfam" id="PF13185">
    <property type="entry name" value="GAF_2"/>
    <property type="match status" value="1"/>
</dbReference>
<dbReference type="Proteomes" id="UP001172083">
    <property type="component" value="Unassembled WGS sequence"/>
</dbReference>
<dbReference type="InterPro" id="IPR036388">
    <property type="entry name" value="WH-like_DNA-bd_sf"/>
</dbReference>
<dbReference type="CDD" id="cd06170">
    <property type="entry name" value="LuxR_C_like"/>
    <property type="match status" value="1"/>
</dbReference>
<dbReference type="RefSeq" id="WP_346760196.1">
    <property type="nucleotide sequence ID" value="NZ_JAUJEB010000005.1"/>
</dbReference>
<dbReference type="PROSITE" id="PS50043">
    <property type="entry name" value="HTH_LUXR_2"/>
    <property type="match status" value="1"/>
</dbReference>
<feature type="domain" description="HTH luxR-type" evidence="4">
    <location>
        <begin position="253"/>
        <end position="317"/>
    </location>
</feature>
<keyword evidence="6" id="KW-1185">Reference proteome</keyword>
<evidence type="ECO:0000313" key="5">
    <source>
        <dbReference type="EMBL" id="MDN5214858.1"/>
    </source>
</evidence>
<dbReference type="SUPFAM" id="SSF55781">
    <property type="entry name" value="GAF domain-like"/>
    <property type="match status" value="1"/>
</dbReference>
<comment type="caution">
    <text evidence="5">The sequence shown here is derived from an EMBL/GenBank/DDBJ whole genome shotgun (WGS) entry which is preliminary data.</text>
</comment>
<dbReference type="EMBL" id="JAUJEB010000005">
    <property type="protein sequence ID" value="MDN5214858.1"/>
    <property type="molecule type" value="Genomic_DNA"/>
</dbReference>
<gene>
    <name evidence="5" type="ORF">QQ020_22450</name>
</gene>
<accession>A0ABT8LAR6</accession>
<dbReference type="SUPFAM" id="SSF46894">
    <property type="entry name" value="C-terminal effector domain of the bipartite response regulators"/>
    <property type="match status" value="1"/>
</dbReference>
<dbReference type="Gene3D" id="3.30.450.40">
    <property type="match status" value="1"/>
</dbReference>
<evidence type="ECO:0000256" key="1">
    <source>
        <dbReference type="ARBA" id="ARBA00023015"/>
    </source>
</evidence>
<dbReference type="InterPro" id="IPR000792">
    <property type="entry name" value="Tscrpt_reg_LuxR_C"/>
</dbReference>
<evidence type="ECO:0000259" key="4">
    <source>
        <dbReference type="PROSITE" id="PS50043"/>
    </source>
</evidence>
<proteinExistence type="predicted"/>
<name>A0ABT8LAR6_9BACT</name>
<keyword evidence="1" id="KW-0805">Transcription regulation</keyword>
<protein>
    <submittedName>
        <fullName evidence="5">LuxR C-terminal-related transcriptional regulator</fullName>
    </submittedName>
</protein>
<dbReference type="PANTHER" id="PTHR44688">
    <property type="entry name" value="DNA-BINDING TRANSCRIPTIONAL ACTIVATOR DEVR_DOSR"/>
    <property type="match status" value="1"/>
</dbReference>
<reference evidence="5" key="1">
    <citation type="submission" date="2023-06" db="EMBL/GenBank/DDBJ databases">
        <title>Genomic of Agaribacillus aureum.</title>
        <authorList>
            <person name="Wang G."/>
        </authorList>
    </citation>
    <scope>NUCLEOTIDE SEQUENCE</scope>
    <source>
        <strain evidence="5">BMA12</strain>
    </source>
</reference>
<dbReference type="Gene3D" id="1.10.10.10">
    <property type="entry name" value="Winged helix-like DNA-binding domain superfamily/Winged helix DNA-binding domain"/>
    <property type="match status" value="1"/>
</dbReference>
<organism evidence="5 6">
    <name type="scientific">Agaribacillus aureus</name>
    <dbReference type="NCBI Taxonomy" id="3051825"/>
    <lineage>
        <taxon>Bacteria</taxon>
        <taxon>Pseudomonadati</taxon>
        <taxon>Bacteroidota</taxon>
        <taxon>Cytophagia</taxon>
        <taxon>Cytophagales</taxon>
        <taxon>Splendidivirgaceae</taxon>
        <taxon>Agaribacillus</taxon>
    </lineage>
</organism>
<evidence type="ECO:0000313" key="6">
    <source>
        <dbReference type="Proteomes" id="UP001172083"/>
    </source>
</evidence>
<dbReference type="PANTHER" id="PTHR44688:SF25">
    <property type="entry name" value="HTH LUXR-TYPE DOMAIN-CONTAINING PROTEIN"/>
    <property type="match status" value="1"/>
</dbReference>
<dbReference type="Pfam" id="PF00196">
    <property type="entry name" value="GerE"/>
    <property type="match status" value="1"/>
</dbReference>
<dbReference type="PRINTS" id="PR00038">
    <property type="entry name" value="HTHLUXR"/>
</dbReference>
<evidence type="ECO:0000256" key="3">
    <source>
        <dbReference type="ARBA" id="ARBA00023163"/>
    </source>
</evidence>
<dbReference type="SMART" id="SM00421">
    <property type="entry name" value="HTH_LUXR"/>
    <property type="match status" value="1"/>
</dbReference>
<sequence>MDDKEYFSHLYEIASHLNKEFSLHSALRKSLEKTVELLNLETGWIWLVQGDVRSVYLAASYNLPPALSNHPERLSGWCFCIKKYLSNDIEKASNISEILCTRLKDIKSGTMDLKFHATIPITANGQKVGLLNLLSKETQRLDEKQLSILNTISELIAIAIQRTRTQASYGRESQGNDHHIHEVIGRVISPRVKELQAGLNNLKSFAEKKDFSNALKSIKGSLSQVEELKHQLSLILDESADHQTEKVAEKDFHYPSLHLTARELEVLGLVKKGYTNRQIAENLFVSERTIKFHISSILSKLFANTRTEAVDIAVQRGLIGL</sequence>
<dbReference type="InterPro" id="IPR029016">
    <property type="entry name" value="GAF-like_dom_sf"/>
</dbReference>
<dbReference type="InterPro" id="IPR016032">
    <property type="entry name" value="Sig_transdc_resp-reg_C-effctor"/>
</dbReference>
<dbReference type="InterPro" id="IPR003018">
    <property type="entry name" value="GAF"/>
</dbReference>
<keyword evidence="2" id="KW-0238">DNA-binding</keyword>